<feature type="site" description="Important for autoinhibition of adenylyltransferase activity" evidence="3">
    <location>
        <position position="36"/>
    </location>
</feature>
<accession>A0A2D3PTP3</accession>
<dbReference type="InterPro" id="IPR036597">
    <property type="entry name" value="Fido-like_dom_sf"/>
</dbReference>
<dbReference type="PROSITE" id="PS51459">
    <property type="entry name" value="FIDO"/>
    <property type="match status" value="1"/>
</dbReference>
<dbReference type="Gene3D" id="1.10.3290.10">
    <property type="entry name" value="Fido-like domain"/>
    <property type="match status" value="1"/>
</dbReference>
<dbReference type="InterPro" id="IPR040198">
    <property type="entry name" value="Fido_containing"/>
</dbReference>
<evidence type="ECO:0000256" key="3">
    <source>
        <dbReference type="PIRSR" id="PIRSR640198-3"/>
    </source>
</evidence>
<keyword evidence="2" id="KW-0547">Nucleotide-binding</keyword>
<dbReference type="EMBL" id="CP024704">
    <property type="protein sequence ID" value="ATV70466.1"/>
    <property type="molecule type" value="Genomic_DNA"/>
</dbReference>
<feature type="binding site" evidence="2">
    <location>
        <begin position="171"/>
        <end position="178"/>
    </location>
    <ligand>
        <name>ATP</name>
        <dbReference type="ChEBI" id="CHEBI:30616"/>
    </ligand>
</feature>
<feature type="binding site" evidence="2">
    <location>
        <begin position="203"/>
        <end position="204"/>
    </location>
    <ligand>
        <name>ATP</name>
        <dbReference type="ChEBI" id="CHEBI:30616"/>
    </ligand>
</feature>
<evidence type="ECO:0000256" key="1">
    <source>
        <dbReference type="PIRSR" id="PIRSR640198-1"/>
    </source>
</evidence>
<dbReference type="GO" id="GO:0005524">
    <property type="term" value="F:ATP binding"/>
    <property type="evidence" value="ECO:0007669"/>
    <property type="project" value="UniProtKB-KW"/>
</dbReference>
<feature type="domain" description="Fido" evidence="4">
    <location>
        <begin position="87"/>
        <end position="234"/>
    </location>
</feature>
<feature type="binding site" evidence="2">
    <location>
        <position position="211"/>
    </location>
    <ligand>
        <name>ATP</name>
        <dbReference type="ChEBI" id="CHEBI:30616"/>
    </ligand>
</feature>
<dbReference type="InterPro" id="IPR003812">
    <property type="entry name" value="Fido"/>
</dbReference>
<dbReference type="PANTHER" id="PTHR13504:SF38">
    <property type="entry name" value="FIDO DOMAIN-CONTAINING PROTEIN"/>
    <property type="match status" value="1"/>
</dbReference>
<organism evidence="5 6">
    <name type="scientific">Fusobacterium pseudoperiodonticum</name>
    <dbReference type="NCBI Taxonomy" id="2663009"/>
    <lineage>
        <taxon>Bacteria</taxon>
        <taxon>Fusobacteriati</taxon>
        <taxon>Fusobacteriota</taxon>
        <taxon>Fusobacteriia</taxon>
        <taxon>Fusobacteriales</taxon>
        <taxon>Fusobacteriaceae</taxon>
        <taxon>Fusobacterium</taxon>
    </lineage>
</organism>
<evidence type="ECO:0000313" key="5">
    <source>
        <dbReference type="EMBL" id="ATV70466.1"/>
    </source>
</evidence>
<reference evidence="5 6" key="1">
    <citation type="submission" date="2017-11" db="EMBL/GenBank/DDBJ databases">
        <title>Genome sequencing of Fusobacterium periodonticum KCOM 2555.</title>
        <authorList>
            <person name="Kook J.-K."/>
            <person name="Park S.-N."/>
            <person name="Lim Y.K."/>
        </authorList>
    </citation>
    <scope>NUCLEOTIDE SEQUENCE [LARGE SCALE GENOMIC DNA]</scope>
    <source>
        <strain evidence="5 6">KCOM 2555</strain>
    </source>
</reference>
<evidence type="ECO:0000259" key="4">
    <source>
        <dbReference type="PROSITE" id="PS51459"/>
    </source>
</evidence>
<gene>
    <name evidence="5" type="ORF">CTM98_07300</name>
</gene>
<evidence type="ECO:0000313" key="6">
    <source>
        <dbReference type="Proteomes" id="UP000230781"/>
    </source>
</evidence>
<proteinExistence type="predicted"/>
<keyword evidence="2" id="KW-0067">ATP-binding</keyword>
<dbReference type="Proteomes" id="UP000230781">
    <property type="component" value="Chromosome"/>
</dbReference>
<sequence length="240" mass="28365">MNKILEILLEEKAIKLKGGLYHLTQINFSYNSNHIEGSKLTEDETRYIYETNSFIGDKEKIVSIDDINETVNHFKCFDYILENIDILDEKLIKNLHKILKNNTSDSQKEWFEVGNYKLKANFIGDTKTTSPSNVKKEMKKLLIEYNSKTNITFEDIIEFHYKFESIHPFQDGNGRVGRLIMFKECLKNNIVPFIIDEEHKLFYYRGLKNYNEDKAYLIETCLSAQDKYIELLNELEINFN</sequence>
<feature type="active site" evidence="1">
    <location>
        <position position="167"/>
    </location>
</feature>
<dbReference type="RefSeq" id="WP_100026514.1">
    <property type="nucleotide sequence ID" value="NZ_CP024704.1"/>
</dbReference>
<dbReference type="AlphaFoldDB" id="A0A2D3PTP3"/>
<name>A0A2D3PTP3_9FUSO</name>
<dbReference type="SUPFAM" id="SSF140931">
    <property type="entry name" value="Fic-like"/>
    <property type="match status" value="1"/>
</dbReference>
<protein>
    <submittedName>
        <fullName evidence="5">Cell filamentation protein Fic</fullName>
    </submittedName>
</protein>
<dbReference type="Pfam" id="PF02661">
    <property type="entry name" value="Fic"/>
    <property type="match status" value="1"/>
</dbReference>
<evidence type="ECO:0000256" key="2">
    <source>
        <dbReference type="PIRSR" id="PIRSR640198-2"/>
    </source>
</evidence>
<dbReference type="PANTHER" id="PTHR13504">
    <property type="entry name" value="FIDO DOMAIN-CONTAINING PROTEIN DDB_G0283145"/>
    <property type="match status" value="1"/>
</dbReference>